<name>A0A0G0PQQ4_9BACT</name>
<reference evidence="2 3" key="1">
    <citation type="journal article" date="2015" name="Nature">
        <title>rRNA introns, odd ribosomes, and small enigmatic genomes across a large radiation of phyla.</title>
        <authorList>
            <person name="Brown C.T."/>
            <person name="Hug L.A."/>
            <person name="Thomas B.C."/>
            <person name="Sharon I."/>
            <person name="Castelle C.J."/>
            <person name="Singh A."/>
            <person name="Wilkins M.J."/>
            <person name="Williams K.H."/>
            <person name="Banfield J.F."/>
        </authorList>
    </citation>
    <scope>NUCLEOTIDE SEQUENCE [LARGE SCALE GENOMIC DNA]</scope>
</reference>
<evidence type="ECO:0000256" key="1">
    <source>
        <dbReference type="SAM" id="SignalP"/>
    </source>
</evidence>
<evidence type="ECO:0000313" key="2">
    <source>
        <dbReference type="EMBL" id="KKR30238.1"/>
    </source>
</evidence>
<keyword evidence="1" id="KW-0732">Signal</keyword>
<evidence type="ECO:0000313" key="3">
    <source>
        <dbReference type="Proteomes" id="UP000034793"/>
    </source>
</evidence>
<dbReference type="AlphaFoldDB" id="A0A0G0PQQ4"/>
<proteinExistence type="predicted"/>
<gene>
    <name evidence="2" type="ORF">UT61_C0010G0011</name>
</gene>
<organism evidence="2 3">
    <name type="scientific">Candidatus Woesebacteria bacterium GW2011_GWA1_39_8</name>
    <dbReference type="NCBI Taxonomy" id="1618552"/>
    <lineage>
        <taxon>Bacteria</taxon>
        <taxon>Candidatus Woeseibacteriota</taxon>
    </lineage>
</organism>
<comment type="caution">
    <text evidence="2">The sequence shown here is derived from an EMBL/GenBank/DDBJ whole genome shotgun (WGS) entry which is preliminary data.</text>
</comment>
<dbReference type="EMBL" id="LBXL01000010">
    <property type="protein sequence ID" value="KKR30238.1"/>
    <property type="molecule type" value="Genomic_DNA"/>
</dbReference>
<accession>A0A0G0PQQ4</accession>
<dbReference type="Proteomes" id="UP000034793">
    <property type="component" value="Unassembled WGS sequence"/>
</dbReference>
<feature type="chain" id="PRO_5002534020" description="DUF5666 domain-containing protein" evidence="1">
    <location>
        <begin position="25"/>
        <end position="221"/>
    </location>
</feature>
<feature type="signal peptide" evidence="1">
    <location>
        <begin position="1"/>
        <end position="24"/>
    </location>
</feature>
<protein>
    <recommendedName>
        <fullName evidence="4">DUF5666 domain-containing protein</fullName>
    </recommendedName>
</protein>
<evidence type="ECO:0008006" key="4">
    <source>
        <dbReference type="Google" id="ProtNLM"/>
    </source>
</evidence>
<sequence length="221" mass="23850">MKKLFYSLSLISLILAEVSSPIFAQEAASQSDTIRQIVQEKIREALSKPKAYIGTITDKTDTGIQIKTAAGEIQQVALDSQNTSFVKVDKTSKIIKFDDVGIGDFIIAMGFVTNNEILDAKRIIVTTQEKEPERVAFLGEVVEATNNGMTLAKKVSGEEIIVTLLNTASITKESDGEQVKARYAEIDSGDILLVAGVKDGDSIEARSVHVVSFAPSTTPTP</sequence>